<evidence type="ECO:0000259" key="1">
    <source>
        <dbReference type="SMART" id="SM00256"/>
    </source>
</evidence>
<gene>
    <name evidence="2" type="ORF">IFM89_008876</name>
</gene>
<dbReference type="OrthoDB" id="591557at2759"/>
<dbReference type="InterPro" id="IPR036047">
    <property type="entry name" value="F-box-like_dom_sf"/>
</dbReference>
<dbReference type="EMBL" id="JADFTS010000005">
    <property type="protein sequence ID" value="KAF9604610.1"/>
    <property type="molecule type" value="Genomic_DNA"/>
</dbReference>
<dbReference type="InterPro" id="IPR011043">
    <property type="entry name" value="Gal_Oxase/kelch_b-propeller"/>
</dbReference>
<dbReference type="InterPro" id="IPR006527">
    <property type="entry name" value="F-box-assoc_dom_typ1"/>
</dbReference>
<dbReference type="AlphaFoldDB" id="A0A835HPH6"/>
<dbReference type="SUPFAM" id="SSF50965">
    <property type="entry name" value="Galactose oxidase, central domain"/>
    <property type="match status" value="1"/>
</dbReference>
<feature type="domain" description="F-box" evidence="1">
    <location>
        <begin position="5"/>
        <end position="45"/>
    </location>
</feature>
<protein>
    <recommendedName>
        <fullName evidence="1">F-box domain-containing protein</fullName>
    </recommendedName>
</protein>
<comment type="caution">
    <text evidence="2">The sequence shown here is derived from an EMBL/GenBank/DDBJ whole genome shotgun (WGS) entry which is preliminary data.</text>
</comment>
<dbReference type="Proteomes" id="UP000631114">
    <property type="component" value="Unassembled WGS sequence"/>
</dbReference>
<dbReference type="Pfam" id="PF07734">
    <property type="entry name" value="FBA_1"/>
    <property type="match status" value="1"/>
</dbReference>
<dbReference type="InterPro" id="IPR050796">
    <property type="entry name" value="SCF_F-box_component"/>
</dbReference>
<keyword evidence="3" id="KW-1185">Reference proteome</keyword>
<accession>A0A835HPH6</accession>
<dbReference type="CDD" id="cd22157">
    <property type="entry name" value="F-box_AtFBW1-like"/>
    <property type="match status" value="1"/>
</dbReference>
<reference evidence="2 3" key="1">
    <citation type="submission" date="2020-10" db="EMBL/GenBank/DDBJ databases">
        <title>The Coptis chinensis genome and diversification of protoberbering-type alkaloids.</title>
        <authorList>
            <person name="Wang B."/>
            <person name="Shu S."/>
            <person name="Song C."/>
            <person name="Liu Y."/>
        </authorList>
    </citation>
    <scope>NUCLEOTIDE SEQUENCE [LARGE SCALE GENOMIC DNA]</scope>
    <source>
        <strain evidence="2">HL-2020</strain>
        <tissue evidence="2">Leaf</tissue>
    </source>
</reference>
<organism evidence="2 3">
    <name type="scientific">Coptis chinensis</name>
    <dbReference type="NCBI Taxonomy" id="261450"/>
    <lineage>
        <taxon>Eukaryota</taxon>
        <taxon>Viridiplantae</taxon>
        <taxon>Streptophyta</taxon>
        <taxon>Embryophyta</taxon>
        <taxon>Tracheophyta</taxon>
        <taxon>Spermatophyta</taxon>
        <taxon>Magnoliopsida</taxon>
        <taxon>Ranunculales</taxon>
        <taxon>Ranunculaceae</taxon>
        <taxon>Coptidoideae</taxon>
        <taxon>Coptis</taxon>
    </lineage>
</organism>
<dbReference type="InterPro" id="IPR017451">
    <property type="entry name" value="F-box-assoc_interact_dom"/>
</dbReference>
<evidence type="ECO:0000313" key="3">
    <source>
        <dbReference type="Proteomes" id="UP000631114"/>
    </source>
</evidence>
<dbReference type="NCBIfam" id="TIGR01640">
    <property type="entry name" value="F_box_assoc_1"/>
    <property type="match status" value="1"/>
</dbReference>
<name>A0A835HPH6_9MAGN</name>
<dbReference type="PANTHER" id="PTHR31672:SF13">
    <property type="entry name" value="F-BOX PROTEIN CPR30-LIKE"/>
    <property type="match status" value="1"/>
</dbReference>
<dbReference type="PANTHER" id="PTHR31672">
    <property type="entry name" value="BNACNNG10540D PROTEIN"/>
    <property type="match status" value="1"/>
</dbReference>
<dbReference type="Pfam" id="PF00646">
    <property type="entry name" value="F-box"/>
    <property type="match status" value="1"/>
</dbReference>
<dbReference type="InterPro" id="IPR001810">
    <property type="entry name" value="F-box_dom"/>
</dbReference>
<dbReference type="SMART" id="SM00256">
    <property type="entry name" value="FBOX"/>
    <property type="match status" value="1"/>
</dbReference>
<evidence type="ECO:0000313" key="2">
    <source>
        <dbReference type="EMBL" id="KAF9604610.1"/>
    </source>
</evidence>
<sequence>MSDFFPLEIVENILLRSPEKTVARFRCVSKSWDTLISDPIFINKHVEYRLLIRSTRIYTLDYEVHKDAVINPPFQTSEYHHIDILGACNGLLCIALNFDILYIWNPSTGEYRCLRKPLLPYTSSYIQGTGLGYIATSDDYELVHFVSNEVKVYSLRKESWERTIRGVGYNITKEATSGIFVQGALHWKTIQSIEENHHLKVVIAYDMVDKKFREVSQPHYDAGYYHTLVSVLDGFLCMFCRYEHHTVAWVMKDYGMKESWTKLYSVEEPRKFSPLHLPEKLGSYIIHEPHGDLLVLYNPTDRSLQTFAIKDCIPKCLFKKIKRV</sequence>
<dbReference type="SUPFAM" id="SSF81383">
    <property type="entry name" value="F-box domain"/>
    <property type="match status" value="1"/>
</dbReference>
<proteinExistence type="predicted"/>